<dbReference type="KEGG" id="echi:FKX85_20225"/>
<evidence type="ECO:0000313" key="7">
    <source>
        <dbReference type="EMBL" id="QDH81229.1"/>
    </source>
</evidence>
<comment type="similarity">
    <text evidence="1">Belongs to the sigma-70 factor family. ECF subfamily.</text>
</comment>
<dbReference type="NCBIfam" id="TIGR02985">
    <property type="entry name" value="Sig70_bacteroi1"/>
    <property type="match status" value="1"/>
</dbReference>
<dbReference type="GO" id="GO:0016987">
    <property type="term" value="F:sigma factor activity"/>
    <property type="evidence" value="ECO:0007669"/>
    <property type="project" value="UniProtKB-KW"/>
</dbReference>
<dbReference type="InterPro" id="IPR013324">
    <property type="entry name" value="RNA_pol_sigma_r3/r4-like"/>
</dbReference>
<evidence type="ECO:0000256" key="2">
    <source>
        <dbReference type="ARBA" id="ARBA00023015"/>
    </source>
</evidence>
<dbReference type="InterPro" id="IPR039425">
    <property type="entry name" value="RNA_pol_sigma-70-like"/>
</dbReference>
<dbReference type="Pfam" id="PF08281">
    <property type="entry name" value="Sigma70_r4_2"/>
    <property type="match status" value="1"/>
</dbReference>
<protein>
    <submittedName>
        <fullName evidence="7">RNA polymerase sigma-70 factor</fullName>
    </submittedName>
</protein>
<keyword evidence="4" id="KW-0804">Transcription</keyword>
<name>A0A514CN32_9BACT</name>
<dbReference type="PANTHER" id="PTHR43133">
    <property type="entry name" value="RNA POLYMERASE ECF-TYPE SIGMA FACTO"/>
    <property type="match status" value="1"/>
</dbReference>
<dbReference type="Gene3D" id="1.10.10.10">
    <property type="entry name" value="Winged helix-like DNA-binding domain superfamily/Winged helix DNA-binding domain"/>
    <property type="match status" value="1"/>
</dbReference>
<dbReference type="Gene3D" id="1.10.1740.10">
    <property type="match status" value="1"/>
</dbReference>
<keyword evidence="3" id="KW-0731">Sigma factor</keyword>
<dbReference type="EMBL" id="CP041253">
    <property type="protein sequence ID" value="QDH81229.1"/>
    <property type="molecule type" value="Genomic_DNA"/>
</dbReference>
<dbReference type="NCBIfam" id="TIGR02937">
    <property type="entry name" value="sigma70-ECF"/>
    <property type="match status" value="1"/>
</dbReference>
<dbReference type="InterPro" id="IPR014327">
    <property type="entry name" value="RNA_pol_sigma70_bacteroid"/>
</dbReference>
<dbReference type="PANTHER" id="PTHR43133:SF46">
    <property type="entry name" value="RNA POLYMERASE SIGMA-70 FACTOR ECF SUBFAMILY"/>
    <property type="match status" value="1"/>
</dbReference>
<dbReference type="InterPro" id="IPR036388">
    <property type="entry name" value="WH-like_DNA-bd_sf"/>
</dbReference>
<dbReference type="InterPro" id="IPR013325">
    <property type="entry name" value="RNA_pol_sigma_r2"/>
</dbReference>
<dbReference type="InterPro" id="IPR007627">
    <property type="entry name" value="RNA_pol_sigma70_r2"/>
</dbReference>
<sequence>MKINPKINLIKTMDENKVLLYRISVNSDKRAFGELFKRYHSKLISFALCFLPHFQEAEDVVSEVFIKLLNKRSQLKDIDNFEGYIYYAVKNQCLNHLKKNRRKVPLSSVLDFEDIKTGEYTQPLNQLLTKELRERIADLVEKLPHKRRLVFKMVKDDGLRIGEVAKTLGIAEKTVKKHLELAIRGLRHDIADYISSNGDQAKIVPLKHKANVICLAFMMLGNSTVEFFD</sequence>
<reference evidence="7 8" key="1">
    <citation type="submission" date="2019-06" db="EMBL/GenBank/DDBJ databases">
        <title>Echinicola alkalisoli sp. nov. isolated from saline soil.</title>
        <authorList>
            <person name="Sun J.-Q."/>
            <person name="Xu L."/>
        </authorList>
    </citation>
    <scope>NUCLEOTIDE SEQUENCE [LARGE SCALE GENOMIC DNA]</scope>
    <source>
        <strain evidence="7 8">LN3S3</strain>
    </source>
</reference>
<keyword evidence="2" id="KW-0805">Transcription regulation</keyword>
<dbReference type="AlphaFoldDB" id="A0A514CN32"/>
<dbReference type="SUPFAM" id="SSF88659">
    <property type="entry name" value="Sigma3 and sigma4 domains of RNA polymerase sigma factors"/>
    <property type="match status" value="1"/>
</dbReference>
<evidence type="ECO:0000256" key="1">
    <source>
        <dbReference type="ARBA" id="ARBA00010641"/>
    </source>
</evidence>
<gene>
    <name evidence="7" type="ORF">FKX85_20225</name>
</gene>
<dbReference type="Proteomes" id="UP000316614">
    <property type="component" value="Chromosome"/>
</dbReference>
<evidence type="ECO:0000256" key="4">
    <source>
        <dbReference type="ARBA" id="ARBA00023163"/>
    </source>
</evidence>
<dbReference type="OrthoDB" id="1524077at2"/>
<feature type="domain" description="RNA polymerase sigma factor 70 region 4 type 2" evidence="6">
    <location>
        <begin position="133"/>
        <end position="183"/>
    </location>
</feature>
<evidence type="ECO:0000313" key="8">
    <source>
        <dbReference type="Proteomes" id="UP000316614"/>
    </source>
</evidence>
<dbReference type="InterPro" id="IPR014284">
    <property type="entry name" value="RNA_pol_sigma-70_dom"/>
</dbReference>
<dbReference type="InterPro" id="IPR013249">
    <property type="entry name" value="RNA_pol_sigma70_r4_t2"/>
</dbReference>
<feature type="domain" description="RNA polymerase sigma-70 region 2" evidence="5">
    <location>
        <begin position="35"/>
        <end position="102"/>
    </location>
</feature>
<dbReference type="Pfam" id="PF04542">
    <property type="entry name" value="Sigma70_r2"/>
    <property type="match status" value="1"/>
</dbReference>
<evidence type="ECO:0000259" key="5">
    <source>
        <dbReference type="Pfam" id="PF04542"/>
    </source>
</evidence>
<keyword evidence="8" id="KW-1185">Reference proteome</keyword>
<evidence type="ECO:0000256" key="3">
    <source>
        <dbReference type="ARBA" id="ARBA00023082"/>
    </source>
</evidence>
<dbReference type="SUPFAM" id="SSF88946">
    <property type="entry name" value="Sigma2 domain of RNA polymerase sigma factors"/>
    <property type="match status" value="1"/>
</dbReference>
<accession>A0A514CN32</accession>
<dbReference type="GO" id="GO:0003677">
    <property type="term" value="F:DNA binding"/>
    <property type="evidence" value="ECO:0007669"/>
    <property type="project" value="InterPro"/>
</dbReference>
<proteinExistence type="inferred from homology"/>
<dbReference type="GO" id="GO:0006352">
    <property type="term" value="P:DNA-templated transcription initiation"/>
    <property type="evidence" value="ECO:0007669"/>
    <property type="project" value="InterPro"/>
</dbReference>
<organism evidence="7 8">
    <name type="scientific">Echinicola soli</name>
    <dbReference type="NCBI Taxonomy" id="2591634"/>
    <lineage>
        <taxon>Bacteria</taxon>
        <taxon>Pseudomonadati</taxon>
        <taxon>Bacteroidota</taxon>
        <taxon>Cytophagia</taxon>
        <taxon>Cytophagales</taxon>
        <taxon>Cyclobacteriaceae</taxon>
        <taxon>Echinicola</taxon>
    </lineage>
</organism>
<evidence type="ECO:0000259" key="6">
    <source>
        <dbReference type="Pfam" id="PF08281"/>
    </source>
</evidence>